<dbReference type="Proteomes" id="UP000070224">
    <property type="component" value="Unassembled WGS sequence"/>
</dbReference>
<gene>
    <name evidence="1" type="ORF">HMPREF3185_01801</name>
</gene>
<dbReference type="AlphaFoldDB" id="A0A134B2A9"/>
<accession>A0A134B2A9</accession>
<evidence type="ECO:0000313" key="2">
    <source>
        <dbReference type="Proteomes" id="UP000070224"/>
    </source>
</evidence>
<reference evidence="2" key="1">
    <citation type="submission" date="2016-01" db="EMBL/GenBank/DDBJ databases">
        <authorList>
            <person name="Mitreva M."/>
            <person name="Pepin K.H."/>
            <person name="Mihindukulasuriya K.A."/>
            <person name="Fulton R."/>
            <person name="Fronick C."/>
            <person name="O'Laughlin M."/>
            <person name="Miner T."/>
            <person name="Herter B."/>
            <person name="Rosa B.A."/>
            <person name="Cordes M."/>
            <person name="Tomlinson C."/>
            <person name="Wollam A."/>
            <person name="Palsikar V.B."/>
            <person name="Mardis E.R."/>
            <person name="Wilson R.K."/>
        </authorList>
    </citation>
    <scope>NUCLEOTIDE SEQUENCE [LARGE SCALE GENOMIC DNA]</scope>
    <source>
        <strain evidence="2">KA00683</strain>
    </source>
</reference>
<evidence type="ECO:0000313" key="1">
    <source>
        <dbReference type="EMBL" id="KXB74045.1"/>
    </source>
</evidence>
<dbReference type="STRING" id="322095.HMPREF3185_01801"/>
<dbReference type="EMBL" id="LSDK01000127">
    <property type="protein sequence ID" value="KXB74045.1"/>
    <property type="molecule type" value="Genomic_DNA"/>
</dbReference>
<name>A0A134B2A9_9PORP</name>
<feature type="non-terminal residue" evidence="1">
    <location>
        <position position="1"/>
    </location>
</feature>
<keyword evidence="2" id="KW-1185">Reference proteome</keyword>
<protein>
    <submittedName>
        <fullName evidence="1">Uncharacterized protein</fullName>
    </submittedName>
</protein>
<proteinExistence type="predicted"/>
<organism evidence="1 2">
    <name type="scientific">Porphyromonas somerae</name>
    <dbReference type="NCBI Taxonomy" id="322095"/>
    <lineage>
        <taxon>Bacteria</taxon>
        <taxon>Pseudomonadati</taxon>
        <taxon>Bacteroidota</taxon>
        <taxon>Bacteroidia</taxon>
        <taxon>Bacteroidales</taxon>
        <taxon>Porphyromonadaceae</taxon>
        <taxon>Porphyromonas</taxon>
    </lineage>
</organism>
<sequence>CLVFKTMCVDRENPLREGAFFFTRMALFPPLDKRNTYDKAKGLLGHFGEVCRGTGRAMP</sequence>
<comment type="caution">
    <text evidence="1">The sequence shown here is derived from an EMBL/GenBank/DDBJ whole genome shotgun (WGS) entry which is preliminary data.</text>
</comment>